<feature type="domain" description="Glycosyl transferase family 1" evidence="3">
    <location>
        <begin position="176"/>
        <end position="336"/>
    </location>
</feature>
<evidence type="ECO:0000259" key="4">
    <source>
        <dbReference type="Pfam" id="PF13439"/>
    </source>
</evidence>
<reference evidence="5 6" key="1">
    <citation type="journal article" date="2022" name="Int. J. Syst. Evol. Microbiol.">
        <title>Noviherbaspirillum aridicola sp. nov., isolated from an arid soil in Pakistan.</title>
        <authorList>
            <person name="Khan I.U."/>
            <person name="Saqib M."/>
            <person name="Amin A."/>
            <person name="Hussain F."/>
            <person name="Li L."/>
            <person name="Liu Y.H."/>
            <person name="Fang B.Z."/>
            <person name="Ahmed I."/>
            <person name="Li W.J."/>
        </authorList>
    </citation>
    <scope>NUCLEOTIDE SEQUENCE [LARGE SCALE GENOMIC DNA]</scope>
    <source>
        <strain evidence="5 6">NCCP-691</strain>
    </source>
</reference>
<dbReference type="Gene3D" id="3.40.50.2000">
    <property type="entry name" value="Glycogen Phosphorylase B"/>
    <property type="match status" value="2"/>
</dbReference>
<evidence type="ECO:0000256" key="1">
    <source>
        <dbReference type="ARBA" id="ARBA00022676"/>
    </source>
</evidence>
<dbReference type="EMBL" id="BPMK01000017">
    <property type="protein sequence ID" value="GIZ53492.1"/>
    <property type="molecule type" value="Genomic_DNA"/>
</dbReference>
<keyword evidence="1" id="KW-0328">Glycosyltransferase</keyword>
<evidence type="ECO:0000313" key="5">
    <source>
        <dbReference type="EMBL" id="GIZ53492.1"/>
    </source>
</evidence>
<dbReference type="InterPro" id="IPR001296">
    <property type="entry name" value="Glyco_trans_1"/>
</dbReference>
<evidence type="ECO:0000259" key="3">
    <source>
        <dbReference type="Pfam" id="PF00534"/>
    </source>
</evidence>
<evidence type="ECO:0000313" key="6">
    <source>
        <dbReference type="Proteomes" id="UP000887222"/>
    </source>
</evidence>
<accession>A0ABQ4Q8U7</accession>
<dbReference type="Pfam" id="PF13439">
    <property type="entry name" value="Glyco_transf_4"/>
    <property type="match status" value="1"/>
</dbReference>
<dbReference type="SUPFAM" id="SSF53756">
    <property type="entry name" value="UDP-Glycosyltransferase/glycogen phosphorylase"/>
    <property type="match status" value="1"/>
</dbReference>
<protein>
    <submittedName>
        <fullName evidence="5">Glycosyl transferase</fullName>
    </submittedName>
</protein>
<keyword evidence="2 5" id="KW-0808">Transferase</keyword>
<sequence length="374" mass="41774">MLRRTKRSSKIKTIHIIGSAELGGAESFFIRFVDALAQAGHETIAVSRKGGPIAKLLSPAVRQVHLPFASKWDYWTRWQLGRLIKAEQPAVVQTYMSRATRLTRMPAGSTAVHVARLGGYYTIPGNYDHAEAWVGNTRDICDYLIKQGLPAERIFHIGNFVPQPRNVSADELASLRAALQLPDDAVVVFALGRMIEKKGFQDLIEAFATLPPDHDGRPLRLLLVGDGTERERYETLAKKLGVIDRVRFAGWQTDPVPYFRLANVFVCPSRHEPLGNILLEAWTHRLPVLTTRNEGAQELVGDDESALLVPVRDPAEMANGLRRMLALTDAERTKMVAAGVETVRVHSGDAVIRKYLELYEELQRRKSSGWVKVA</sequence>
<proteinExistence type="predicted"/>
<dbReference type="CDD" id="cd03811">
    <property type="entry name" value="GT4_GT28_WabH-like"/>
    <property type="match status" value="1"/>
</dbReference>
<organism evidence="5 6">
    <name type="scientific">Noviherbaspirillum aridicola</name>
    <dbReference type="NCBI Taxonomy" id="2849687"/>
    <lineage>
        <taxon>Bacteria</taxon>
        <taxon>Pseudomonadati</taxon>
        <taxon>Pseudomonadota</taxon>
        <taxon>Betaproteobacteria</taxon>
        <taxon>Burkholderiales</taxon>
        <taxon>Oxalobacteraceae</taxon>
        <taxon>Noviherbaspirillum</taxon>
    </lineage>
</organism>
<evidence type="ECO:0000256" key="2">
    <source>
        <dbReference type="ARBA" id="ARBA00022679"/>
    </source>
</evidence>
<dbReference type="PANTHER" id="PTHR12526">
    <property type="entry name" value="GLYCOSYLTRANSFERASE"/>
    <property type="match status" value="1"/>
</dbReference>
<dbReference type="GO" id="GO:0016740">
    <property type="term" value="F:transferase activity"/>
    <property type="evidence" value="ECO:0007669"/>
    <property type="project" value="UniProtKB-KW"/>
</dbReference>
<dbReference type="PANTHER" id="PTHR12526:SF510">
    <property type="entry name" value="D-INOSITOL 3-PHOSPHATE GLYCOSYLTRANSFERASE"/>
    <property type="match status" value="1"/>
</dbReference>
<comment type="caution">
    <text evidence="5">The sequence shown here is derived from an EMBL/GenBank/DDBJ whole genome shotgun (WGS) entry which is preliminary data.</text>
</comment>
<dbReference type="Proteomes" id="UP000887222">
    <property type="component" value="Unassembled WGS sequence"/>
</dbReference>
<dbReference type="RefSeq" id="WP_220809906.1">
    <property type="nucleotide sequence ID" value="NZ_BPMK01000017.1"/>
</dbReference>
<feature type="domain" description="Glycosyltransferase subfamily 4-like N-terminal" evidence="4">
    <location>
        <begin position="23"/>
        <end position="161"/>
    </location>
</feature>
<gene>
    <name evidence="5" type="ORF">NCCP691_35060</name>
</gene>
<keyword evidence="6" id="KW-1185">Reference proteome</keyword>
<dbReference type="InterPro" id="IPR028098">
    <property type="entry name" value="Glyco_trans_4-like_N"/>
</dbReference>
<name>A0ABQ4Q8U7_9BURK</name>
<dbReference type="Pfam" id="PF00534">
    <property type="entry name" value="Glycos_transf_1"/>
    <property type="match status" value="1"/>
</dbReference>